<dbReference type="SMART" id="SM00282">
    <property type="entry name" value="LamG"/>
    <property type="match status" value="1"/>
</dbReference>
<dbReference type="InterPro" id="IPR013783">
    <property type="entry name" value="Ig-like_fold"/>
</dbReference>
<feature type="compositionally biased region" description="Polar residues" evidence="2">
    <location>
        <begin position="1"/>
        <end position="12"/>
    </location>
</feature>
<dbReference type="Proteomes" id="UP000218332">
    <property type="component" value="Unassembled WGS sequence"/>
</dbReference>
<dbReference type="InterPro" id="IPR013320">
    <property type="entry name" value="ConA-like_dom_sf"/>
</dbReference>
<feature type="domain" description="Big-1" evidence="4">
    <location>
        <begin position="223"/>
        <end position="314"/>
    </location>
</feature>
<evidence type="ECO:0000259" key="3">
    <source>
        <dbReference type="SMART" id="SM00282"/>
    </source>
</evidence>
<dbReference type="Gene3D" id="2.60.120.200">
    <property type="match status" value="1"/>
</dbReference>
<organism evidence="5 6">
    <name type="scientific">Tamilnaduibacter salinus</name>
    <dbReference type="NCBI Taxonomy" id="1484056"/>
    <lineage>
        <taxon>Bacteria</taxon>
        <taxon>Pseudomonadati</taxon>
        <taxon>Pseudomonadota</taxon>
        <taxon>Gammaproteobacteria</taxon>
        <taxon>Pseudomonadales</taxon>
        <taxon>Marinobacteraceae</taxon>
        <taxon>Tamilnaduibacter</taxon>
    </lineage>
</organism>
<dbReference type="Gene3D" id="2.60.40.10">
    <property type="entry name" value="Immunoglobulins"/>
    <property type="match status" value="2"/>
</dbReference>
<evidence type="ECO:0000256" key="1">
    <source>
        <dbReference type="ARBA" id="ARBA00010116"/>
    </source>
</evidence>
<comment type="similarity">
    <text evidence="1">Belongs to the intimin/invasin family.</text>
</comment>
<keyword evidence="6" id="KW-1185">Reference proteome</keyword>
<feature type="domain" description="Laminin G" evidence="3">
    <location>
        <begin position="549"/>
        <end position="664"/>
    </location>
</feature>
<evidence type="ECO:0000259" key="4">
    <source>
        <dbReference type="SMART" id="SM00634"/>
    </source>
</evidence>
<dbReference type="SMART" id="SM00634">
    <property type="entry name" value="BID_1"/>
    <property type="match status" value="2"/>
</dbReference>
<dbReference type="RefSeq" id="WP_211276991.1">
    <property type="nucleotide sequence ID" value="NZ_NMPM01000104.1"/>
</dbReference>
<evidence type="ECO:0000313" key="6">
    <source>
        <dbReference type="Proteomes" id="UP000218332"/>
    </source>
</evidence>
<dbReference type="InterPro" id="IPR001791">
    <property type="entry name" value="Laminin_G"/>
</dbReference>
<dbReference type="EMBL" id="NMPM01000104">
    <property type="protein sequence ID" value="PAV24775.1"/>
    <property type="molecule type" value="Genomic_DNA"/>
</dbReference>
<dbReference type="AlphaFoldDB" id="A0A2A2I0V8"/>
<dbReference type="SUPFAM" id="SSF49899">
    <property type="entry name" value="Concanavalin A-like lectins/glucanases"/>
    <property type="match status" value="1"/>
</dbReference>
<evidence type="ECO:0008006" key="7">
    <source>
        <dbReference type="Google" id="ProtNLM"/>
    </source>
</evidence>
<dbReference type="InterPro" id="IPR003344">
    <property type="entry name" value="Big_1_dom"/>
</dbReference>
<evidence type="ECO:0000313" key="5">
    <source>
        <dbReference type="EMBL" id="PAV24775.1"/>
    </source>
</evidence>
<dbReference type="CDD" id="cd00110">
    <property type="entry name" value="LamG"/>
    <property type="match status" value="1"/>
</dbReference>
<dbReference type="Pfam" id="PF02369">
    <property type="entry name" value="Big_1"/>
    <property type="match status" value="1"/>
</dbReference>
<reference evidence="5 6" key="1">
    <citation type="submission" date="2017-07" db="EMBL/GenBank/DDBJ databases">
        <title>Tamlnaduibacter salinus (Mi-7) genome sequencing.</title>
        <authorList>
            <person name="Verma A."/>
            <person name="Krishnamurthi S."/>
        </authorList>
    </citation>
    <scope>NUCLEOTIDE SEQUENCE [LARGE SCALE GENOMIC DNA]</scope>
    <source>
        <strain evidence="5 6">Mi-7</strain>
    </source>
</reference>
<evidence type="ECO:0000256" key="2">
    <source>
        <dbReference type="SAM" id="MobiDB-lite"/>
    </source>
</evidence>
<comment type="caution">
    <text evidence="5">The sequence shown here is derived from an EMBL/GenBank/DDBJ whole genome shotgun (WGS) entry which is preliminary data.</text>
</comment>
<protein>
    <recommendedName>
        <fullName evidence="7">Big-1 domain-containing protein</fullName>
    </recommendedName>
</protein>
<name>A0A2A2I0V8_9GAMM</name>
<gene>
    <name evidence="5" type="ORF">CF392_14320</name>
</gene>
<accession>A0A2A2I0V8</accession>
<feature type="non-terminal residue" evidence="5">
    <location>
        <position position="1"/>
    </location>
</feature>
<dbReference type="SUPFAM" id="SSF49373">
    <property type="entry name" value="Invasin/intimin cell-adhesion fragments"/>
    <property type="match status" value="2"/>
</dbReference>
<dbReference type="Pfam" id="PF02210">
    <property type="entry name" value="Laminin_G_2"/>
    <property type="match status" value="1"/>
</dbReference>
<proteinExistence type="inferred from homology"/>
<dbReference type="InterPro" id="IPR008964">
    <property type="entry name" value="Invasin/intimin_cell_adhesion"/>
</dbReference>
<sequence>NRINTDPATGNDTSDDLYDTDTPVVGSSDDLIEVLYSLIGPEFDRLAPIDGGQDLILAVGEEETRIERGEDNTLRVDNLDHLAGLDPEDYLSMRLYLNQDAGNVLWEYAFEHLVLGTQLAEYDPGTGEPLYVSADDPRVPLEAMLIGYAGREDKQPMRVRWQADGGASLETEIDVDNDYGIVTNELTLPPHRGVVSNVSVELLDADSAEVTLPPVEVKAGRPASIEVDNTAPVVSAAGVDEATLVATVRDQHGNPVEADTGVSFFVEGSLHAVETTGATDEDGRATLTLRGGDIAEAANVRITSGNAAANVPVTVKPLQVEFAGAEDTLFARASDSFTVKVTDYQGNPVPDAAVTLGANYGFLSRTEVTTDASGEAVVSITTPDSDGSGQITAQIGRSAWHKHAFEVVYPQAEQRDLEVNNAMMVGDTNSAGILNHVRYDATLVNLSYKVSETIRALGEDGDTVTVHIGDFRDPNLAPVAAYYMNAVGDRQVADETGRYPLNARHVNQASGTPMEGGRSLRFSASNQTSSANEPSLLWSESAPLLKRSRDLGFSIDVKPNAAGGTLVNLGGGAQKLVLENSGQLTYQVRTGEGTVQVQSEELSNNQWHRVAARYRNGQVELWVDGDRASAAASGDIAYSSVAARALEVGKGFEGQLNSLKWFDWQGSPVMTFADGATSKTVTIGADKHTDLTLSSTGAMGADGN</sequence>
<feature type="region of interest" description="Disordered" evidence="2">
    <location>
        <begin position="1"/>
        <end position="20"/>
    </location>
</feature>
<feature type="domain" description="Big-1" evidence="4">
    <location>
        <begin position="318"/>
        <end position="404"/>
    </location>
</feature>